<evidence type="ECO:0000256" key="9">
    <source>
        <dbReference type="ARBA" id="ARBA00022792"/>
    </source>
</evidence>
<evidence type="ECO:0000256" key="4">
    <source>
        <dbReference type="ARBA" id="ARBA00015946"/>
    </source>
</evidence>
<dbReference type="SUPFAM" id="SSF49503">
    <property type="entry name" value="Cupredoxins"/>
    <property type="match status" value="1"/>
</dbReference>
<dbReference type="PROSITE" id="PS50999">
    <property type="entry name" value="COX2_TM"/>
    <property type="match status" value="1"/>
</dbReference>
<dbReference type="InterPro" id="IPR002429">
    <property type="entry name" value="CcO_II-like_C"/>
</dbReference>
<keyword evidence="10" id="KW-0460">Magnesium</keyword>
<evidence type="ECO:0000256" key="16">
    <source>
        <dbReference type="ARBA" id="ARBA00023136"/>
    </source>
</evidence>
<evidence type="ECO:0000256" key="14">
    <source>
        <dbReference type="ARBA" id="ARBA00023008"/>
    </source>
</evidence>
<comment type="catalytic activity">
    <reaction evidence="17">
        <text>4 Fe(II)-[cytochrome c] + O2 + 8 H(+)(in) = 4 Fe(III)-[cytochrome c] + 2 H2O + 4 H(+)(out)</text>
        <dbReference type="Rhea" id="RHEA:11436"/>
        <dbReference type="Rhea" id="RHEA-COMP:10350"/>
        <dbReference type="Rhea" id="RHEA-COMP:14399"/>
        <dbReference type="ChEBI" id="CHEBI:15377"/>
        <dbReference type="ChEBI" id="CHEBI:15378"/>
        <dbReference type="ChEBI" id="CHEBI:15379"/>
        <dbReference type="ChEBI" id="CHEBI:29033"/>
        <dbReference type="ChEBI" id="CHEBI:29034"/>
        <dbReference type="EC" id="7.1.1.9"/>
    </reaction>
    <physiologicalReaction direction="left-to-right" evidence="17">
        <dbReference type="Rhea" id="RHEA:11437"/>
    </physiologicalReaction>
</comment>
<keyword evidence="16 18" id="KW-0472">Membrane</keyword>
<dbReference type="GeneID" id="34948795"/>
<dbReference type="InterPro" id="IPR045187">
    <property type="entry name" value="CcO_II"/>
</dbReference>
<evidence type="ECO:0000256" key="13">
    <source>
        <dbReference type="ARBA" id="ARBA00022989"/>
    </source>
</evidence>
<dbReference type="GO" id="GO:0005743">
    <property type="term" value="C:mitochondrial inner membrane"/>
    <property type="evidence" value="ECO:0007669"/>
    <property type="project" value="UniProtKB-SubCell"/>
</dbReference>
<keyword evidence="14 18" id="KW-0186">Copper</keyword>
<reference evidence="22" key="1">
    <citation type="submission" date="2017-07" db="EMBL/GenBank/DDBJ databases">
        <authorList>
            <person name="Sun Z.S."/>
            <person name="Albrecht U."/>
            <person name="Echele G."/>
            <person name="Lee C.C."/>
        </authorList>
    </citation>
    <scope>NUCLEOTIDE SEQUENCE</scope>
</reference>
<dbReference type="GO" id="GO:0005507">
    <property type="term" value="F:copper ion binding"/>
    <property type="evidence" value="ECO:0007669"/>
    <property type="project" value="InterPro"/>
</dbReference>
<proteinExistence type="inferred from homology"/>
<dbReference type="CDD" id="cd13912">
    <property type="entry name" value="CcO_II_C"/>
    <property type="match status" value="1"/>
</dbReference>
<evidence type="ECO:0000256" key="5">
    <source>
        <dbReference type="ARBA" id="ARBA00022448"/>
    </source>
</evidence>
<evidence type="ECO:0000313" key="22">
    <source>
        <dbReference type="EMBL" id="ATN42475.1"/>
    </source>
</evidence>
<feature type="domain" description="Cytochrome oxidase subunit II transmembrane region profile" evidence="21">
    <location>
        <begin position="1"/>
        <end position="90"/>
    </location>
</feature>
<evidence type="ECO:0000256" key="2">
    <source>
        <dbReference type="ARBA" id="ARBA00007866"/>
    </source>
</evidence>
<comment type="subcellular location">
    <subcellularLocation>
        <location evidence="1 18">Mitochondrion inner membrane</location>
        <topology evidence="1 18">Multi-pass membrane protein</topology>
    </subcellularLocation>
</comment>
<dbReference type="InterPro" id="IPR008972">
    <property type="entry name" value="Cupredoxin"/>
</dbReference>
<dbReference type="Gene3D" id="2.60.40.420">
    <property type="entry name" value="Cupredoxins - blue copper proteins"/>
    <property type="match status" value="1"/>
</dbReference>
<keyword evidence="8 18" id="KW-0479">Metal-binding</keyword>
<evidence type="ECO:0000256" key="10">
    <source>
        <dbReference type="ARBA" id="ARBA00022842"/>
    </source>
</evidence>
<geneLocation type="mitochondrion" evidence="22"/>
<dbReference type="GO" id="GO:0004129">
    <property type="term" value="F:cytochrome-c oxidase activity"/>
    <property type="evidence" value="ECO:0007669"/>
    <property type="project" value="UniProtKB-EC"/>
</dbReference>
<evidence type="ECO:0000256" key="18">
    <source>
        <dbReference type="RuleBase" id="RU000457"/>
    </source>
</evidence>
<dbReference type="InterPro" id="IPR001505">
    <property type="entry name" value="Copper_CuA"/>
</dbReference>
<dbReference type="PROSITE" id="PS50857">
    <property type="entry name" value="COX2_CUA"/>
    <property type="match status" value="1"/>
</dbReference>
<dbReference type="EMBL" id="MF431590">
    <property type="protein sequence ID" value="ATN42475.1"/>
    <property type="molecule type" value="Genomic_DNA"/>
</dbReference>
<keyword evidence="15 18" id="KW-0496">Mitochondrion</keyword>
<keyword evidence="5 18" id="KW-0813">Transport</keyword>
<protein>
    <recommendedName>
        <fullName evidence="4 18">Cytochrome c oxidase subunit 2</fullName>
    </recommendedName>
</protein>
<dbReference type="PANTHER" id="PTHR22888:SF9">
    <property type="entry name" value="CYTOCHROME C OXIDASE SUBUNIT 2"/>
    <property type="match status" value="1"/>
</dbReference>
<evidence type="ECO:0000256" key="3">
    <source>
        <dbReference type="ARBA" id="ARBA00011164"/>
    </source>
</evidence>
<evidence type="ECO:0000259" key="21">
    <source>
        <dbReference type="PROSITE" id="PS50999"/>
    </source>
</evidence>
<feature type="transmembrane region" description="Helical" evidence="19">
    <location>
        <begin position="62"/>
        <end position="84"/>
    </location>
</feature>
<evidence type="ECO:0000256" key="11">
    <source>
        <dbReference type="ARBA" id="ARBA00022967"/>
    </source>
</evidence>
<keyword evidence="11" id="KW-1278">Translocase</keyword>
<comment type="similarity">
    <text evidence="2 18">Belongs to the cytochrome c oxidase subunit 2 family.</text>
</comment>
<accession>A0A343LDQ0</accession>
<evidence type="ECO:0000256" key="17">
    <source>
        <dbReference type="ARBA" id="ARBA00049512"/>
    </source>
</evidence>
<feature type="domain" description="Cytochrome oxidase subunit II copper A binding" evidence="20">
    <location>
        <begin position="91"/>
        <end position="219"/>
    </location>
</feature>
<dbReference type="SUPFAM" id="SSF81464">
    <property type="entry name" value="Cytochrome c oxidase subunit II-like, transmembrane region"/>
    <property type="match status" value="1"/>
</dbReference>
<feature type="transmembrane region" description="Helical" evidence="19">
    <location>
        <begin position="20"/>
        <end position="42"/>
    </location>
</feature>
<evidence type="ECO:0000256" key="6">
    <source>
        <dbReference type="ARBA" id="ARBA00022660"/>
    </source>
</evidence>
<evidence type="ECO:0000256" key="19">
    <source>
        <dbReference type="SAM" id="Phobius"/>
    </source>
</evidence>
<dbReference type="Pfam" id="PF00116">
    <property type="entry name" value="COX2"/>
    <property type="match status" value="1"/>
</dbReference>
<keyword evidence="7 18" id="KW-0812">Transmembrane</keyword>
<keyword evidence="13 19" id="KW-1133">Transmembrane helix</keyword>
<evidence type="ECO:0000256" key="8">
    <source>
        <dbReference type="ARBA" id="ARBA00022723"/>
    </source>
</evidence>
<evidence type="ECO:0000256" key="12">
    <source>
        <dbReference type="ARBA" id="ARBA00022982"/>
    </source>
</evidence>
<dbReference type="FunFam" id="2.60.40.420:FF:000001">
    <property type="entry name" value="Cytochrome c oxidase subunit 2"/>
    <property type="match status" value="1"/>
</dbReference>
<dbReference type="Gene3D" id="1.10.287.90">
    <property type="match status" value="1"/>
</dbReference>
<dbReference type="RefSeq" id="YP_009442186.1">
    <property type="nucleotide sequence ID" value="NC_036302.1"/>
</dbReference>
<sequence length="222" mass="26068">MDWFKMSFYDTASPLMEQLIMFHDYTMLIIMSILSLVSFIMFKMIYNKFYSNTILENQIIELIWTLIPTIILSFIALPSLQLLYMMDELNNPMLTIKIMGHQWYWSYEYNDFKNIQFDSYMTSDSTFRLLEVDNNTPIPLMCQIRLITSSEDVLHSWTVPALGVKMDATPGRLNQISLFVNRSGKYFGQCSEICGANHSFMPIVLDIIPSKFFISWIKNFNL</sequence>
<comment type="subunit">
    <text evidence="3">Component of the cytochrome c oxidase (complex IV, CIV), a multisubunit enzyme composed of a catalytic core of 3 subunits and several supernumerary subunits. The complex exists as a monomer or a dimer and forms supercomplexes (SCs) in the inner mitochondrial membrane with ubiquinol-cytochrome c oxidoreductase (cytochrome b-c1 complex, complex III, CIII).</text>
</comment>
<keyword evidence="9 18" id="KW-0999">Mitochondrion inner membrane</keyword>
<dbReference type="Pfam" id="PF02790">
    <property type="entry name" value="COX2_TM"/>
    <property type="match status" value="1"/>
</dbReference>
<name>A0A343LDQ0_9HEMI</name>
<keyword evidence="6 18" id="KW-0679">Respiratory chain</keyword>
<evidence type="ECO:0000256" key="15">
    <source>
        <dbReference type="ARBA" id="ARBA00023128"/>
    </source>
</evidence>
<organism evidence="22">
    <name type="scientific">Calophya californica</name>
    <dbReference type="NCBI Taxonomy" id="2047826"/>
    <lineage>
        <taxon>Eukaryota</taxon>
        <taxon>Metazoa</taxon>
        <taxon>Ecdysozoa</taxon>
        <taxon>Arthropoda</taxon>
        <taxon>Hexapoda</taxon>
        <taxon>Insecta</taxon>
        <taxon>Pterygota</taxon>
        <taxon>Neoptera</taxon>
        <taxon>Paraneoptera</taxon>
        <taxon>Hemiptera</taxon>
        <taxon>Sternorrhyncha</taxon>
        <taxon>Psylloidea</taxon>
        <taxon>Calophyidae</taxon>
        <taxon>Calophya</taxon>
    </lineage>
</organism>
<dbReference type="InterPro" id="IPR036257">
    <property type="entry name" value="Cyt_c_oxidase_su2_TM_sf"/>
</dbReference>
<evidence type="ECO:0000256" key="7">
    <source>
        <dbReference type="ARBA" id="ARBA00022692"/>
    </source>
</evidence>
<comment type="cofactor">
    <cofactor evidence="18">
        <name>Cu cation</name>
        <dbReference type="ChEBI" id="CHEBI:23378"/>
    </cofactor>
    <text evidence="18">Binds a copper A center.</text>
</comment>
<dbReference type="PROSITE" id="PS00078">
    <property type="entry name" value="COX2"/>
    <property type="match status" value="1"/>
</dbReference>
<dbReference type="InterPro" id="IPR034210">
    <property type="entry name" value="CcO_II_C"/>
</dbReference>
<dbReference type="AlphaFoldDB" id="A0A343LDQ0"/>
<comment type="function">
    <text evidence="18">Component of the cytochrome c oxidase, the last enzyme in the mitochondrial electron transport chain which drives oxidative phosphorylation. The respiratory chain contains 3 multisubunit complexes succinate dehydrogenase (complex II, CII), ubiquinol-cytochrome c oxidoreductase (cytochrome b-c1 complex, complex III, CIII) and cytochrome c oxidase (complex IV, CIV), that cooperate to transfer electrons derived from NADH and succinate to molecular oxygen, creating an electrochemical gradient over the inner membrane that drives transmembrane transport and the ATP synthase. Cytochrome c oxidase is the component of the respiratory chain that catalyzes the reduction of oxygen to water. Electrons originating from reduced cytochrome c in the intermembrane space (IMS) are transferred via the dinuclear copper A center (CU(A)) of subunit 2 and heme A of subunit 1 to the active site in subunit 1, a binuclear center (BNC) formed by heme A3 and copper B (CU(B)). The BNC reduces molecular oxygen to 2 water molecules using 4 electrons from cytochrome c in the IMS and 4 protons from the mitochondrial matrix.</text>
</comment>
<dbReference type="PANTHER" id="PTHR22888">
    <property type="entry name" value="CYTOCHROME C OXIDASE, SUBUNIT II"/>
    <property type="match status" value="1"/>
</dbReference>
<dbReference type="GO" id="GO:0042773">
    <property type="term" value="P:ATP synthesis coupled electron transport"/>
    <property type="evidence" value="ECO:0007669"/>
    <property type="project" value="TreeGrafter"/>
</dbReference>
<dbReference type="InterPro" id="IPR011759">
    <property type="entry name" value="Cyt_c_oxidase_su2_TM_dom"/>
</dbReference>
<gene>
    <name evidence="22" type="primary">cox2</name>
</gene>
<evidence type="ECO:0000256" key="1">
    <source>
        <dbReference type="ARBA" id="ARBA00004448"/>
    </source>
</evidence>
<dbReference type="PRINTS" id="PR01166">
    <property type="entry name" value="CYCOXIDASEII"/>
</dbReference>
<keyword evidence="12 18" id="KW-0249">Electron transport</keyword>
<evidence type="ECO:0000259" key="20">
    <source>
        <dbReference type="PROSITE" id="PS50857"/>
    </source>
</evidence>